<evidence type="ECO:0000256" key="1">
    <source>
        <dbReference type="SAM" id="MobiDB-lite"/>
    </source>
</evidence>
<accession>A0A1T4TJ49</accession>
<feature type="region of interest" description="Disordered" evidence="1">
    <location>
        <begin position="39"/>
        <end position="101"/>
    </location>
</feature>
<reference evidence="2 4" key="1">
    <citation type="submission" date="2017-02" db="EMBL/GenBank/DDBJ databases">
        <authorList>
            <person name="Peterson S.W."/>
        </authorList>
    </citation>
    <scope>NUCLEOTIDE SEQUENCE [LARGE SCALE GENOMIC DNA]</scope>
    <source>
        <strain evidence="2 4">DSM 45154</strain>
    </source>
</reference>
<proteinExistence type="predicted"/>
<protein>
    <recommendedName>
        <fullName evidence="5">Lsr2 protein</fullName>
    </recommendedName>
</protein>
<evidence type="ECO:0008006" key="5">
    <source>
        <dbReference type="Google" id="ProtNLM"/>
    </source>
</evidence>
<evidence type="ECO:0000313" key="4">
    <source>
        <dbReference type="Proteomes" id="UP000190637"/>
    </source>
</evidence>
<name>A0A1T4TJ49_9ACTN</name>
<dbReference type="EMBL" id="FUWS01000033">
    <property type="protein sequence ID" value="SKA40434.1"/>
    <property type="molecule type" value="Genomic_DNA"/>
</dbReference>
<dbReference type="AlphaFoldDB" id="A0A1T4TJ49"/>
<sequence>MHGKAMELTITVCDVDRQPGRATKRYTLQRGEREVTLDLREEHAGPIEALLDGDYSEGGQGGQSKEEPKRQPVAKKAAATSRRRRGPKVVTLEEIEASKKS</sequence>
<organism evidence="2 4">
    <name type="scientific">Marinactinospora thermotolerans DSM 45154</name>
    <dbReference type="NCBI Taxonomy" id="1122192"/>
    <lineage>
        <taxon>Bacteria</taxon>
        <taxon>Bacillati</taxon>
        <taxon>Actinomycetota</taxon>
        <taxon>Actinomycetes</taxon>
        <taxon>Streptosporangiales</taxon>
        <taxon>Nocardiopsidaceae</taxon>
        <taxon>Marinactinospora</taxon>
    </lineage>
</organism>
<evidence type="ECO:0000313" key="3">
    <source>
        <dbReference type="EMBL" id="SKA40485.1"/>
    </source>
</evidence>
<dbReference type="Proteomes" id="UP000190637">
    <property type="component" value="Unassembled WGS sequence"/>
</dbReference>
<evidence type="ECO:0000313" key="2">
    <source>
        <dbReference type="EMBL" id="SKA40434.1"/>
    </source>
</evidence>
<keyword evidence="4" id="KW-1185">Reference proteome</keyword>
<gene>
    <name evidence="2" type="ORF">SAMN02745673_05049</name>
    <name evidence="3" type="ORF">SAMN02745673_05051</name>
</gene>
<dbReference type="EMBL" id="FUWS01000034">
    <property type="protein sequence ID" value="SKA40485.1"/>
    <property type="molecule type" value="Genomic_DNA"/>
</dbReference>